<reference evidence="4 6" key="3">
    <citation type="submission" date="2022-05" db="EMBL/GenBank/DDBJ databases">
        <title>Complete sequence of strain NY11312.</title>
        <authorList>
            <person name="Zhou D."/>
        </authorList>
    </citation>
    <scope>NUCLEOTIDE SEQUENCE [LARGE SCALE GENOMIC DNA]</scope>
    <source>
        <strain evidence="4 6">NY11312</strain>
    </source>
</reference>
<dbReference type="SUPFAM" id="SSF51261">
    <property type="entry name" value="Duplicated hybrid motif"/>
    <property type="match status" value="1"/>
</dbReference>
<keyword evidence="6" id="KW-1185">Reference proteome</keyword>
<evidence type="ECO:0000259" key="2">
    <source>
        <dbReference type="Pfam" id="PF01551"/>
    </source>
</evidence>
<dbReference type="InterPro" id="IPR011055">
    <property type="entry name" value="Dup_hybrid_motif"/>
</dbReference>
<reference evidence="3 5" key="2">
    <citation type="submission" date="2018-05" db="EMBL/GenBank/DDBJ databases">
        <authorList>
            <person name="Lanie J.A."/>
            <person name="Ng W.-L."/>
            <person name="Kazmierczak K.M."/>
            <person name="Andrzejewski T.M."/>
            <person name="Davidsen T.M."/>
            <person name="Wayne K.J."/>
            <person name="Tettelin H."/>
            <person name="Glass J.I."/>
            <person name="Rusch D."/>
            <person name="Podicherti R."/>
            <person name="Tsui H.-C.T."/>
            <person name="Winkler M.E."/>
        </authorList>
    </citation>
    <scope>NUCLEOTIDE SEQUENCE [LARGE SCALE GENOMIC DNA]</scope>
    <source>
        <strain evidence="3 5">YBY</strain>
    </source>
</reference>
<dbReference type="PANTHER" id="PTHR21666">
    <property type="entry name" value="PEPTIDASE-RELATED"/>
    <property type="match status" value="1"/>
</dbReference>
<dbReference type="EMBL" id="CP096916">
    <property type="protein sequence ID" value="WBM39128.1"/>
    <property type="molecule type" value="Genomic_DNA"/>
</dbReference>
<dbReference type="RefSeq" id="WP_042483466.1">
    <property type="nucleotide sequence ID" value="NZ_CAXOJJ010000009.1"/>
</dbReference>
<dbReference type="GeneID" id="29369868"/>
<protein>
    <submittedName>
        <fullName evidence="4">M23 family metallopeptidase</fullName>
    </submittedName>
    <submittedName>
        <fullName evidence="3">M23 family peptidase</fullName>
    </submittedName>
</protein>
<dbReference type="OrthoDB" id="9815245at2"/>
<dbReference type="Proteomes" id="UP000245216">
    <property type="component" value="Unassembled WGS sequence"/>
</dbReference>
<reference evidence="3 5" key="1">
    <citation type="submission" date="2018-05" db="EMBL/GenBank/DDBJ databases">
        <title>Genome Sequence of an Efficient Indole-Degrading Bacterium, Alcaligenes sp.YBY.</title>
        <authorList>
            <person name="Yang B."/>
        </authorList>
    </citation>
    <scope>NUCLEOTIDE SEQUENCE [LARGE SCALE GENOMIC DNA]</scope>
    <source>
        <strain evidence="3 5">YBY</strain>
    </source>
</reference>
<feature type="domain" description="M23ase beta-sheet core" evidence="2">
    <location>
        <begin position="195"/>
        <end position="289"/>
    </location>
</feature>
<dbReference type="PANTHER" id="PTHR21666:SF270">
    <property type="entry name" value="MUREIN HYDROLASE ACTIVATOR ENVC"/>
    <property type="match status" value="1"/>
</dbReference>
<evidence type="ECO:0000313" key="5">
    <source>
        <dbReference type="Proteomes" id="UP000245216"/>
    </source>
</evidence>
<dbReference type="FunFam" id="2.70.70.10:FF:000006">
    <property type="entry name" value="M23 family peptidase"/>
    <property type="match status" value="1"/>
</dbReference>
<gene>
    <name evidence="3" type="ORF">DF183_07745</name>
    <name evidence="4" type="ORF">M2J83_04675</name>
</gene>
<accession>A0A0S2JPJ3</accession>
<proteinExistence type="predicted"/>
<evidence type="ECO:0000313" key="3">
    <source>
        <dbReference type="EMBL" id="PWE14599.1"/>
    </source>
</evidence>
<dbReference type="AlphaFoldDB" id="A0A0M7BXR4"/>
<dbReference type="EMBL" id="QEXO01000002">
    <property type="protein sequence ID" value="PWE14599.1"/>
    <property type="molecule type" value="Genomic_DNA"/>
</dbReference>
<dbReference type="KEGG" id="afa:UZ73_06660"/>
<dbReference type="CDD" id="cd12797">
    <property type="entry name" value="M23_peptidase"/>
    <property type="match status" value="1"/>
</dbReference>
<accession>A0A0M7BXR4</accession>
<dbReference type="Gene3D" id="2.70.70.10">
    <property type="entry name" value="Glucose Permease (Domain IIA)"/>
    <property type="match status" value="1"/>
</dbReference>
<dbReference type="GO" id="GO:0004222">
    <property type="term" value="F:metalloendopeptidase activity"/>
    <property type="evidence" value="ECO:0007669"/>
    <property type="project" value="TreeGrafter"/>
</dbReference>
<evidence type="ECO:0000313" key="4">
    <source>
        <dbReference type="EMBL" id="WBM39128.1"/>
    </source>
</evidence>
<dbReference type="STRING" id="511.UZ73_06660"/>
<dbReference type="Pfam" id="PF01551">
    <property type="entry name" value="Peptidase_M23"/>
    <property type="match status" value="1"/>
</dbReference>
<dbReference type="InterPro" id="IPR016047">
    <property type="entry name" value="M23ase_b-sheet_dom"/>
</dbReference>
<sequence length="310" mass="33487">MDQHKDYTSLDAKAKGVRRTVIALVALVSLGVSAAAGALVQSHWGERSGVSLDADMAQSQAAAMQDNVTRLAEKVGGLQAKLIEMDGVSKRVAKAAGIEYTDPELAGAMPVQDLAVMDSMDGADLVWNADRLGEQLDNLAKQMSEQQDWFQMLDTVLTERTGNEARLPNYRPVDYDEVASSFGWRRHPISGRHALHEGLDFPAPKGTPIYAASGGVVSEARYMTGYGKLVEINHGNGMSTRYAHASSIVVKLGDVVEKGQLIARVGSTGQSTGSHLHFEVRMAGHALDPKLFLPAREYVEQQVAQLDSDK</sequence>
<dbReference type="InterPro" id="IPR050570">
    <property type="entry name" value="Cell_wall_metabolism_enzyme"/>
</dbReference>
<organism evidence="3 5">
    <name type="scientific">Alcaligenes faecalis</name>
    <dbReference type="NCBI Taxonomy" id="511"/>
    <lineage>
        <taxon>Bacteria</taxon>
        <taxon>Pseudomonadati</taxon>
        <taxon>Pseudomonadota</taxon>
        <taxon>Betaproteobacteria</taxon>
        <taxon>Burkholderiales</taxon>
        <taxon>Alcaligenaceae</taxon>
        <taxon>Alcaligenes</taxon>
    </lineage>
</organism>
<keyword evidence="1" id="KW-1133">Transmembrane helix</keyword>
<name>A0A0M7BXR4_ALCFA</name>
<keyword evidence="1" id="KW-0812">Transmembrane</keyword>
<dbReference type="Proteomes" id="UP001211866">
    <property type="component" value="Chromosome"/>
</dbReference>
<keyword evidence="1" id="KW-0472">Membrane</keyword>
<evidence type="ECO:0000256" key="1">
    <source>
        <dbReference type="SAM" id="Phobius"/>
    </source>
</evidence>
<evidence type="ECO:0000313" key="6">
    <source>
        <dbReference type="Proteomes" id="UP001211866"/>
    </source>
</evidence>
<feature type="transmembrane region" description="Helical" evidence="1">
    <location>
        <begin position="21"/>
        <end position="40"/>
    </location>
</feature>